<evidence type="ECO:0000256" key="1">
    <source>
        <dbReference type="SAM" id="MobiDB-lite"/>
    </source>
</evidence>
<feature type="region of interest" description="Disordered" evidence="1">
    <location>
        <begin position="727"/>
        <end position="764"/>
    </location>
</feature>
<sequence>LKADKEQHAMLAVFDENKSWYLDDNIRQFCDRSKVNKADPEFIKSNIMHSINGYVFESGPHLGFCNGEIATWHMSSIGAQDYIQTATFYGHAFEVNGRTEDFLSLYPMTGETITMEMDNIGVWLLASLNSHETTKGMRVKFNDFECYRDNQYDYPGYDYENKFHIWNPQGLPEIKIEEEKPKTPVEPVKVDIDTDMYAELWDLRSLKNQSKDPGVEQLDLSFLDYDAVDVPEDGNVTIHLKGTKNKTQTSFSKPNANWKDVDGSNLTEVDLYNRSIKVNTSEMQNSSTLGNSSLYKIENTTILYSPHLLKSDNATMASADSHTNNTTVQNATVLSADGDVSIKPNAINETLLLNLEKVDGFKLTDVHLLNQSISENTTQSQNSSQPSSFGDSSLNYKIENTTVLYSPNIALKNNNLTTKNATVHNVTVLSADVPTDITNVTVTLTGNASSILETEELDVTLTSDNHMTDSEEILTRGDVFSYSVPTSNSSTKNLSISTDGNATSNSAEKVDENNTAANVSADDDSLSFPAADVEKVSLDISNLTILELEVDGRDNKTNGNDTTEEPEYTLQMNSSEHVTIDSSLGNVSQALLESKQNISRSNTTESNVTSLLDGSNYTSSEESFSNESNVSLSGDAGKERQPEELSVLEESEELLIYFTGNHSHVIKTTPVKTQSHNWTYESTHQMEPVDIPDYMMKYLPKETPKATPPPKKTRKVSLRQKPLKGLGMKTKKKKEYKPQSRSGLPLSPRGFGPAMTPRGSRPQLQPVTDEEELINEPVVIGVPRSDFSDYELYVPGDDPDHLAIEGDVTADEYEYVTYVDPYTGGTDIKTLNLDDTTKYYLKFSGPNVRTYFIAAEEVDWDYGGYGQR</sequence>
<dbReference type="SUPFAM" id="SSF49503">
    <property type="entry name" value="Cupredoxins"/>
    <property type="match status" value="1"/>
</dbReference>
<dbReference type="InterPro" id="IPR008972">
    <property type="entry name" value="Cupredoxin"/>
</dbReference>
<evidence type="ECO:0000313" key="2">
    <source>
        <dbReference type="Proteomes" id="UP000504611"/>
    </source>
</evidence>
<dbReference type="Proteomes" id="UP000504611">
    <property type="component" value="Unplaced"/>
</dbReference>
<dbReference type="Gene3D" id="2.60.40.420">
    <property type="entry name" value="Cupredoxins - blue copper proteins"/>
    <property type="match status" value="1"/>
</dbReference>
<dbReference type="RefSeq" id="XP_010778165.1">
    <property type="nucleotide sequence ID" value="XM_010779863.1"/>
</dbReference>
<feature type="region of interest" description="Disordered" evidence="1">
    <location>
        <begin position="486"/>
        <end position="509"/>
    </location>
</feature>
<dbReference type="OrthoDB" id="2121828at2759"/>
<dbReference type="AlphaFoldDB" id="A0A6I9NTF1"/>
<name>A0A6I9NTF1_9TELE</name>
<reference evidence="3" key="1">
    <citation type="submission" date="2025-08" db="UniProtKB">
        <authorList>
            <consortium name="RefSeq"/>
        </authorList>
    </citation>
    <scope>IDENTIFICATION</scope>
    <source>
        <tissue evidence="3">Muscle</tissue>
    </source>
</reference>
<feature type="compositionally biased region" description="Polar residues" evidence="1">
    <location>
        <begin position="598"/>
        <end position="613"/>
    </location>
</feature>
<accession>A0A6I9NTF1</accession>
<feature type="compositionally biased region" description="Low complexity" evidence="1">
    <location>
        <begin position="615"/>
        <end position="633"/>
    </location>
</feature>
<organism evidence="2 3">
    <name type="scientific">Notothenia coriiceps</name>
    <name type="common">black rockcod</name>
    <dbReference type="NCBI Taxonomy" id="8208"/>
    <lineage>
        <taxon>Eukaryota</taxon>
        <taxon>Metazoa</taxon>
        <taxon>Chordata</taxon>
        <taxon>Craniata</taxon>
        <taxon>Vertebrata</taxon>
        <taxon>Euteleostomi</taxon>
        <taxon>Actinopterygii</taxon>
        <taxon>Neopterygii</taxon>
        <taxon>Teleostei</taxon>
        <taxon>Neoteleostei</taxon>
        <taxon>Acanthomorphata</taxon>
        <taxon>Eupercaria</taxon>
        <taxon>Perciformes</taxon>
        <taxon>Notothenioidei</taxon>
        <taxon>Nototheniidae</taxon>
        <taxon>Notothenia</taxon>
    </lineage>
</organism>
<dbReference type="KEGG" id="ncc:104952955"/>
<gene>
    <name evidence="3" type="primary">LOC104952955</name>
</gene>
<proteinExistence type="predicted"/>
<feature type="region of interest" description="Disordered" evidence="1">
    <location>
        <begin position="598"/>
        <end position="645"/>
    </location>
</feature>
<feature type="non-terminal residue" evidence="3">
    <location>
        <position position="1"/>
    </location>
</feature>
<keyword evidence="2" id="KW-1185">Reference proteome</keyword>
<evidence type="ECO:0000313" key="3">
    <source>
        <dbReference type="RefSeq" id="XP_010778165.1"/>
    </source>
</evidence>
<protein>
    <submittedName>
        <fullName evidence="3">Coagulation factor VIII-like</fullName>
    </submittedName>
</protein>
<dbReference type="GeneID" id="104952955"/>